<comment type="similarity">
    <text evidence="4 5">Belongs to the RNA methyltransferase RlmH family.</text>
</comment>
<dbReference type="GeneID" id="97548143"/>
<feature type="binding site" evidence="5">
    <location>
        <position position="108"/>
    </location>
    <ligand>
        <name>S-adenosyl-L-methionine</name>
        <dbReference type="ChEBI" id="CHEBI:59789"/>
    </ligand>
</feature>
<evidence type="ECO:0000256" key="5">
    <source>
        <dbReference type="HAMAP-Rule" id="MF_00658"/>
    </source>
</evidence>
<dbReference type="Pfam" id="PF02590">
    <property type="entry name" value="SPOUT_MTase"/>
    <property type="match status" value="1"/>
</dbReference>
<dbReference type="InterPro" id="IPR029026">
    <property type="entry name" value="tRNA_m1G_MTases_N"/>
</dbReference>
<evidence type="ECO:0000256" key="4">
    <source>
        <dbReference type="ARBA" id="ARBA00038303"/>
    </source>
</evidence>
<evidence type="ECO:0000256" key="1">
    <source>
        <dbReference type="ARBA" id="ARBA00022603"/>
    </source>
</evidence>
<dbReference type="GO" id="GO:0005737">
    <property type="term" value="C:cytoplasm"/>
    <property type="evidence" value="ECO:0007669"/>
    <property type="project" value="UniProtKB-SubCell"/>
</dbReference>
<dbReference type="OrthoDB" id="111266at2157"/>
<keyword evidence="3 5" id="KW-0949">S-adenosyl-L-methionine</keyword>
<evidence type="ECO:0000256" key="2">
    <source>
        <dbReference type="ARBA" id="ARBA00022679"/>
    </source>
</evidence>
<dbReference type="InterPro" id="IPR029028">
    <property type="entry name" value="Alpha/beta_knot_MTases"/>
</dbReference>
<evidence type="ECO:0000256" key="3">
    <source>
        <dbReference type="ARBA" id="ARBA00022691"/>
    </source>
</evidence>
<comment type="subcellular location">
    <subcellularLocation>
        <location evidence="5">Cytoplasm</location>
    </subcellularLocation>
</comment>
<sequence>MQIDICAIGKVKEPYLRDGIAEYLKRLSGYCTVKIVEFSEERVKENASVHEIESACQQEGKNLLRAAGQAGYLIAMDPSGISLSSEGLAGLVKRWEINGPHHIAVLIGGPHGLSDEVRDQAGLLLSLSLMTFPHQMARFILLEQIYRAYTINRGLPYHR</sequence>
<proteinExistence type="inferred from homology"/>
<keyword evidence="1 5" id="KW-0489">Methyltransferase</keyword>
<dbReference type="AlphaFoldDB" id="A0A2V2N117"/>
<keyword evidence="2 5" id="KW-0808">Transferase</keyword>
<name>A0A2V2N117_9EURY</name>
<dbReference type="Gene3D" id="3.40.1280.10">
    <property type="match status" value="1"/>
</dbReference>
<evidence type="ECO:0000313" key="7">
    <source>
        <dbReference type="Proteomes" id="UP000245657"/>
    </source>
</evidence>
<keyword evidence="5" id="KW-0963">Cytoplasm</keyword>
<dbReference type="Proteomes" id="UP000245657">
    <property type="component" value="Unassembled WGS sequence"/>
</dbReference>
<dbReference type="PANTHER" id="PTHR33603:SF1">
    <property type="entry name" value="RIBOSOMAL RNA LARGE SUBUNIT METHYLTRANSFERASE H"/>
    <property type="match status" value="1"/>
</dbReference>
<dbReference type="PIRSF" id="PIRSF004505">
    <property type="entry name" value="MT_bac"/>
    <property type="match status" value="1"/>
</dbReference>
<dbReference type="GO" id="GO:0070038">
    <property type="term" value="F:rRNA (pseudouridine-N3-)-methyltransferase activity"/>
    <property type="evidence" value="ECO:0007669"/>
    <property type="project" value="UniProtKB-UniRule"/>
</dbReference>
<reference evidence="6 7" key="1">
    <citation type="submission" date="2018-05" db="EMBL/GenBank/DDBJ databases">
        <title>Draft genome of Methanospirillum lacunae Ki8-1.</title>
        <authorList>
            <person name="Dueholm M.S."/>
            <person name="Nielsen P.H."/>
            <person name="Bakmann L.F."/>
            <person name="Otzen D.E."/>
        </authorList>
    </citation>
    <scope>NUCLEOTIDE SEQUENCE [LARGE SCALE GENOMIC DNA]</scope>
    <source>
        <strain evidence="6 7">Ki8-1</strain>
    </source>
</reference>
<dbReference type="HAMAP" id="MF_00658">
    <property type="entry name" value="23SrRNA_methyltr_H"/>
    <property type="match status" value="1"/>
</dbReference>
<comment type="function">
    <text evidence="5">Specifically methylates the pseudouridine at position 1915 (m3Psi1915) in 23S rRNA.</text>
</comment>
<evidence type="ECO:0000313" key="6">
    <source>
        <dbReference type="EMBL" id="PWR72330.1"/>
    </source>
</evidence>
<comment type="catalytic activity">
    <reaction evidence="5">
        <text>pseudouridine(1915) in 23S rRNA + S-adenosyl-L-methionine = N(3)-methylpseudouridine(1915) in 23S rRNA + S-adenosyl-L-homocysteine + H(+)</text>
        <dbReference type="Rhea" id="RHEA:42752"/>
        <dbReference type="Rhea" id="RHEA-COMP:10221"/>
        <dbReference type="Rhea" id="RHEA-COMP:10222"/>
        <dbReference type="ChEBI" id="CHEBI:15378"/>
        <dbReference type="ChEBI" id="CHEBI:57856"/>
        <dbReference type="ChEBI" id="CHEBI:59789"/>
        <dbReference type="ChEBI" id="CHEBI:65314"/>
        <dbReference type="ChEBI" id="CHEBI:74486"/>
        <dbReference type="EC" id="2.1.1.177"/>
    </reaction>
</comment>
<keyword evidence="5" id="KW-0698">rRNA processing</keyword>
<dbReference type="RefSeq" id="WP_109968819.1">
    <property type="nucleotide sequence ID" value="NZ_CP176093.1"/>
</dbReference>
<feature type="binding site" evidence="5">
    <location>
        <begin position="127"/>
        <end position="132"/>
    </location>
    <ligand>
        <name>S-adenosyl-L-methionine</name>
        <dbReference type="ChEBI" id="CHEBI:59789"/>
    </ligand>
</feature>
<organism evidence="6 7">
    <name type="scientific">Methanospirillum lacunae</name>
    <dbReference type="NCBI Taxonomy" id="668570"/>
    <lineage>
        <taxon>Archaea</taxon>
        <taxon>Methanobacteriati</taxon>
        <taxon>Methanobacteriota</taxon>
        <taxon>Stenosarchaea group</taxon>
        <taxon>Methanomicrobia</taxon>
        <taxon>Methanomicrobiales</taxon>
        <taxon>Methanospirillaceae</taxon>
        <taxon>Methanospirillum</taxon>
    </lineage>
</organism>
<dbReference type="SUPFAM" id="SSF75217">
    <property type="entry name" value="alpha/beta knot"/>
    <property type="match status" value="1"/>
</dbReference>
<dbReference type="CDD" id="cd18081">
    <property type="entry name" value="RlmH-like"/>
    <property type="match status" value="1"/>
</dbReference>
<accession>A0A2V2N117</accession>
<dbReference type="InterPro" id="IPR003742">
    <property type="entry name" value="RlmH-like"/>
</dbReference>
<dbReference type="EMBL" id="QGMY01000007">
    <property type="protein sequence ID" value="PWR72330.1"/>
    <property type="molecule type" value="Genomic_DNA"/>
</dbReference>
<gene>
    <name evidence="5" type="primary">rlmH</name>
    <name evidence="6" type="ORF">DK846_08360</name>
</gene>
<comment type="caution">
    <text evidence="6">The sequence shown here is derived from an EMBL/GenBank/DDBJ whole genome shotgun (WGS) entry which is preliminary data.</text>
</comment>
<protein>
    <recommendedName>
        <fullName evidence="5">Putative ribosomal RNA large subunit methyltransferase H</fullName>
        <ecNumber evidence="5">2.1.1.177</ecNumber>
    </recommendedName>
    <alternativeName>
        <fullName evidence="5">23S rRNA (pseudouridine1915-N3)-methyltransferase</fullName>
    </alternativeName>
    <alternativeName>
        <fullName evidence="5">rRNA (pseudouridine-N3-)-methyltransferase RlmH</fullName>
    </alternativeName>
</protein>
<keyword evidence="7" id="KW-1185">Reference proteome</keyword>
<comment type="caution">
    <text evidence="5">Lacks conserved residue(s) required for the propagation of feature annotation.</text>
</comment>
<dbReference type="PANTHER" id="PTHR33603">
    <property type="entry name" value="METHYLTRANSFERASE"/>
    <property type="match status" value="1"/>
</dbReference>
<dbReference type="EC" id="2.1.1.177" evidence="5"/>